<evidence type="ECO:0000256" key="4">
    <source>
        <dbReference type="SAM" id="Phobius"/>
    </source>
</evidence>
<evidence type="ECO:0000313" key="17">
    <source>
        <dbReference type="Proteomes" id="UP000382436"/>
    </source>
</evidence>
<keyword evidence="4" id="KW-1133">Transmembrane helix</keyword>
<dbReference type="PROSITE" id="PS51186">
    <property type="entry name" value="GNAT"/>
    <property type="match status" value="1"/>
</dbReference>
<evidence type="ECO:0000313" key="12">
    <source>
        <dbReference type="EMBL" id="EAL8417263.1"/>
    </source>
</evidence>
<dbReference type="CDD" id="cd04301">
    <property type="entry name" value="NAT_SF"/>
    <property type="match status" value="1"/>
</dbReference>
<keyword evidence="4" id="KW-0812">Transmembrane</keyword>
<evidence type="ECO:0000313" key="19">
    <source>
        <dbReference type="Proteomes" id="UP000411403"/>
    </source>
</evidence>
<evidence type="ECO:0000313" key="21">
    <source>
        <dbReference type="Proteomes" id="UP000576616"/>
    </source>
</evidence>
<dbReference type="KEGG" id="ccof:VC76_04215"/>
<dbReference type="Gene3D" id="3.40.630.30">
    <property type="match status" value="1"/>
</dbReference>
<dbReference type="Pfam" id="PF00583">
    <property type="entry name" value="Acetyltransf_1"/>
    <property type="match status" value="1"/>
</dbReference>
<evidence type="ECO:0000256" key="3">
    <source>
        <dbReference type="ARBA" id="ARBA00023315"/>
    </source>
</evidence>
<dbReference type="EMBL" id="AACSIE010000001">
    <property type="protein sequence ID" value="EAL9203971.1"/>
    <property type="molecule type" value="Genomic_DNA"/>
</dbReference>
<dbReference type="EMBL" id="AABUYW010000013">
    <property type="protein sequence ID" value="EAJ1077389.1"/>
    <property type="molecule type" value="Genomic_DNA"/>
</dbReference>
<dbReference type="InterPro" id="IPR051016">
    <property type="entry name" value="Diverse_Substrate_AcTransf"/>
</dbReference>
<feature type="transmembrane region" description="Helical" evidence="4">
    <location>
        <begin position="62"/>
        <end position="83"/>
    </location>
</feature>
<reference evidence="6 21" key="3">
    <citation type="submission" date="2019-01" db="EMBL/GenBank/DDBJ databases">
        <authorList>
            <consortium name="PulseNet: The National Subtyping Network for Foodborne Disease Surveillance"/>
            <person name="Tarr C.L."/>
            <person name="Trees E."/>
            <person name="Katz L.S."/>
            <person name="Carleton-Romer H.A."/>
            <person name="Stroika S."/>
            <person name="Kucerova Z."/>
            <person name="Roache K.F."/>
            <person name="Sabol A.L."/>
            <person name="Besser J."/>
            <person name="Gerner-Smidt P."/>
        </authorList>
    </citation>
    <scope>NUCLEOTIDE SEQUENCE [LARGE SCALE GENOMIC DNA]</scope>
    <source>
        <strain evidence="8 17">PNUSAC001435</strain>
        <strain evidence="6 21">PNUSAC007828</strain>
    </source>
</reference>
<reference evidence="9 15" key="1">
    <citation type="submission" date="2018-05" db="EMBL/GenBank/DDBJ databases">
        <authorList>
            <consortium name="GenomeTrakr network: Whole genome sequencing for foodborne pathogen traceback"/>
        </authorList>
    </citation>
    <scope>NUCLEOTIDE SEQUENCE [LARGE SCALE GENOMIC DNA]</scope>
    <source>
        <strain evidence="9 15">NC_C6016</strain>
    </source>
</reference>
<dbReference type="Proteomes" id="UP000411403">
    <property type="component" value="Unassembled WGS sequence"/>
</dbReference>
<dbReference type="EMBL" id="AACRQU010000020">
    <property type="protein sequence ID" value="EAL8417263.1"/>
    <property type="molecule type" value="Genomic_DNA"/>
</dbReference>
<dbReference type="FunFam" id="3.40.630.30:FF:000064">
    <property type="entry name" value="GNAT family acetyltransferase"/>
    <property type="match status" value="1"/>
</dbReference>
<dbReference type="RefSeq" id="WP_002776833.1">
    <property type="nucleotide sequence ID" value="NZ_AANHVQ020000025.1"/>
</dbReference>
<evidence type="ECO:0000256" key="2">
    <source>
        <dbReference type="ARBA" id="ARBA00022679"/>
    </source>
</evidence>
<evidence type="ECO:0000313" key="9">
    <source>
        <dbReference type="EMBL" id="EAK1509755.1"/>
    </source>
</evidence>
<evidence type="ECO:0000313" key="20">
    <source>
        <dbReference type="Proteomes" id="UP000557830"/>
    </source>
</evidence>
<dbReference type="PANTHER" id="PTHR10545:SF29">
    <property type="entry name" value="GH14572P-RELATED"/>
    <property type="match status" value="1"/>
</dbReference>
<dbReference type="STRING" id="195.ATE51_01878"/>
<dbReference type="Proteomes" id="UP000576616">
    <property type="component" value="Unassembled WGS sequence"/>
</dbReference>
<reference evidence="10 16" key="2">
    <citation type="submission" date="2018-06" db="EMBL/GenBank/DDBJ databases">
        <authorList>
            <consortium name="NARMS: The National Antimicrobial Resistance Monitoring System"/>
        </authorList>
    </citation>
    <scope>NUCLEOTIDE SEQUENCE [LARGE SCALE GENOMIC DNA]</scope>
    <source>
        <strain evidence="13 19">CVM N17C171</strain>
        <strain evidence="10 16">FSIS11807978</strain>
        <strain evidence="12 14">FSIS11812579</strain>
        <strain evidence="7 20">FSIS1609200</strain>
        <strain evidence="11 18">FSIS1711007</strain>
    </source>
</reference>
<evidence type="ECO:0000313" key="15">
    <source>
        <dbReference type="Proteomes" id="UP000361993"/>
    </source>
</evidence>
<evidence type="ECO:0000313" key="8">
    <source>
        <dbReference type="EMBL" id="EAJ9196938.1"/>
    </source>
</evidence>
<accession>A0A1B3XA76</accession>
<protein>
    <submittedName>
        <fullName evidence="6">GNAT family N-acetyltransferase</fullName>
    </submittedName>
</protein>
<dbReference type="EMBL" id="AACBVJ010000003">
    <property type="protein sequence ID" value="EAJ9196938.1"/>
    <property type="molecule type" value="Genomic_DNA"/>
</dbReference>
<evidence type="ECO:0000313" key="13">
    <source>
        <dbReference type="EMBL" id="EAL9203971.1"/>
    </source>
</evidence>
<keyword evidence="4" id="KW-0472">Membrane</keyword>
<evidence type="ECO:0000313" key="14">
    <source>
        <dbReference type="Proteomes" id="UP000333665"/>
    </source>
</evidence>
<dbReference type="SUPFAM" id="SSF55729">
    <property type="entry name" value="Acyl-CoA N-acyltransferases (Nat)"/>
    <property type="match status" value="1"/>
</dbReference>
<dbReference type="Proteomes" id="UP000365807">
    <property type="component" value="Unassembled WGS sequence"/>
</dbReference>
<dbReference type="Proteomes" id="UP000409545">
    <property type="component" value="Unassembled WGS sequence"/>
</dbReference>
<dbReference type="InterPro" id="IPR000182">
    <property type="entry name" value="GNAT_dom"/>
</dbReference>
<dbReference type="OrthoDB" id="9805924at2"/>
<dbReference type="EMBL" id="AACGUZ010000016">
    <property type="protein sequence ID" value="EAK5104178.1"/>
    <property type="molecule type" value="Genomic_DNA"/>
</dbReference>
<name>A0A1B3XA76_CAMCO</name>
<evidence type="ECO:0000256" key="1">
    <source>
        <dbReference type="ARBA" id="ARBA00008694"/>
    </source>
</evidence>
<sequence length="159" mass="19049">MPKFEITTLKREELDILLEMIKEFAQYEEMEDSLQCSKEKLETSLFDNQFARAFLLKEDENIIGYMIYFYTFSSFLGNGGIYLEDIYIRKNFRKKGYGRAVFKFLGQICKKENLKRLDWVCLNENILGINFYEGLKAQHLKQWRNYRLSGENLEKLCEL</sequence>
<evidence type="ECO:0000313" key="18">
    <source>
        <dbReference type="Proteomes" id="UP000409545"/>
    </source>
</evidence>
<dbReference type="EMBL" id="AACGFG010000015">
    <property type="protein sequence ID" value="EAK4358954.1"/>
    <property type="molecule type" value="Genomic_DNA"/>
</dbReference>
<evidence type="ECO:0000313" key="7">
    <source>
        <dbReference type="EMBL" id="EAJ1077389.1"/>
    </source>
</evidence>
<dbReference type="Proteomes" id="UP000361993">
    <property type="component" value="Unassembled WGS sequence"/>
</dbReference>
<comment type="similarity">
    <text evidence="1">Belongs to the acetyltransferase family.</text>
</comment>
<dbReference type="PANTHER" id="PTHR10545">
    <property type="entry name" value="DIAMINE N-ACETYLTRANSFERASE"/>
    <property type="match status" value="1"/>
</dbReference>
<evidence type="ECO:0000313" key="6">
    <source>
        <dbReference type="EMBL" id="EAH8157790.1"/>
    </source>
</evidence>
<evidence type="ECO:0000313" key="11">
    <source>
        <dbReference type="EMBL" id="EAK5104178.1"/>
    </source>
</evidence>
<proteinExistence type="inferred from homology"/>
<dbReference type="Proteomes" id="UP000333665">
    <property type="component" value="Unassembled WGS sequence"/>
</dbReference>
<feature type="domain" description="N-acetyltransferase" evidence="5">
    <location>
        <begin position="4"/>
        <end position="159"/>
    </location>
</feature>
<organism evidence="6 21">
    <name type="scientific">Campylobacter coli</name>
    <dbReference type="NCBI Taxonomy" id="195"/>
    <lineage>
        <taxon>Bacteria</taxon>
        <taxon>Pseudomonadati</taxon>
        <taxon>Campylobacterota</taxon>
        <taxon>Epsilonproteobacteria</taxon>
        <taxon>Campylobacterales</taxon>
        <taxon>Campylobacteraceae</taxon>
        <taxon>Campylobacter</taxon>
    </lineage>
</organism>
<comment type="caution">
    <text evidence="6">The sequence shown here is derived from an EMBL/GenBank/DDBJ whole genome shotgun (WGS) entry which is preliminary data.</text>
</comment>
<dbReference type="GO" id="GO:0008080">
    <property type="term" value="F:N-acetyltransferase activity"/>
    <property type="evidence" value="ECO:0007669"/>
    <property type="project" value="UniProtKB-ARBA"/>
</dbReference>
<dbReference type="Proteomes" id="UP000382436">
    <property type="component" value="Unassembled WGS sequence"/>
</dbReference>
<dbReference type="EMBL" id="AACDUL010000009">
    <property type="protein sequence ID" value="EAK1509755.1"/>
    <property type="molecule type" value="Genomic_DNA"/>
</dbReference>
<dbReference type="InterPro" id="IPR016181">
    <property type="entry name" value="Acyl_CoA_acyltransferase"/>
</dbReference>
<evidence type="ECO:0000313" key="16">
    <source>
        <dbReference type="Proteomes" id="UP000365807"/>
    </source>
</evidence>
<evidence type="ECO:0000313" key="10">
    <source>
        <dbReference type="EMBL" id="EAK4358954.1"/>
    </source>
</evidence>
<keyword evidence="3" id="KW-0012">Acyltransferase</keyword>
<evidence type="ECO:0000259" key="5">
    <source>
        <dbReference type="PROSITE" id="PS51186"/>
    </source>
</evidence>
<dbReference type="EMBL" id="AABKAB010000016">
    <property type="protein sequence ID" value="EAH8157790.1"/>
    <property type="molecule type" value="Genomic_DNA"/>
</dbReference>
<dbReference type="Proteomes" id="UP000557830">
    <property type="component" value="Unassembled WGS sequence"/>
</dbReference>
<keyword evidence="2 6" id="KW-0808">Transferase</keyword>
<gene>
    <name evidence="11" type="ORF">B9Q54_07870</name>
    <name evidence="7" type="ORF">BU953_07215</name>
    <name evidence="8" type="ORF">BZ274_01905</name>
    <name evidence="10" type="ORF">C6T04_08555</name>
    <name evidence="9" type="ORF">CJD00_05705</name>
    <name evidence="12" type="ORF">DYF97_07805</name>
    <name evidence="13" type="ORF">DYU70_02180</name>
    <name evidence="6" type="ORF">ES716_07700</name>
</gene>
<dbReference type="AlphaFoldDB" id="A0A1B3XA76"/>